<proteinExistence type="predicted"/>
<dbReference type="CDD" id="cd00180">
    <property type="entry name" value="PKc"/>
    <property type="match status" value="1"/>
</dbReference>
<evidence type="ECO:0000259" key="10">
    <source>
        <dbReference type="PROSITE" id="PS50011"/>
    </source>
</evidence>
<comment type="catalytic activity">
    <reaction evidence="8">
        <text>L-seryl-[protein] + ATP = O-phospho-L-seryl-[protein] + ADP + H(+)</text>
        <dbReference type="Rhea" id="RHEA:17989"/>
        <dbReference type="Rhea" id="RHEA-COMP:9863"/>
        <dbReference type="Rhea" id="RHEA-COMP:11604"/>
        <dbReference type="ChEBI" id="CHEBI:15378"/>
        <dbReference type="ChEBI" id="CHEBI:29999"/>
        <dbReference type="ChEBI" id="CHEBI:30616"/>
        <dbReference type="ChEBI" id="CHEBI:83421"/>
        <dbReference type="ChEBI" id="CHEBI:456216"/>
        <dbReference type="EC" id="2.7.11.1"/>
    </reaction>
</comment>
<dbReference type="Proteomes" id="UP001338125">
    <property type="component" value="Unassembled WGS sequence"/>
</dbReference>
<protein>
    <recommendedName>
        <fullName evidence="1">non-specific serine/threonine protein kinase</fullName>
        <ecNumber evidence="1">2.7.11.1</ecNumber>
    </recommendedName>
</protein>
<comment type="caution">
    <text evidence="11">The sequence shown here is derived from an EMBL/GenBank/DDBJ whole genome shotgun (WGS) entry which is preliminary data.</text>
</comment>
<dbReference type="InterPro" id="IPR050660">
    <property type="entry name" value="NEK_Ser/Thr_kinase"/>
</dbReference>
<keyword evidence="5 11" id="KW-0418">Kinase</keyword>
<keyword evidence="3" id="KW-0808">Transferase</keyword>
<evidence type="ECO:0000256" key="5">
    <source>
        <dbReference type="ARBA" id="ARBA00022777"/>
    </source>
</evidence>
<evidence type="ECO:0000313" key="11">
    <source>
        <dbReference type="EMBL" id="KAK5989806.1"/>
    </source>
</evidence>
<evidence type="ECO:0000256" key="4">
    <source>
        <dbReference type="ARBA" id="ARBA00022741"/>
    </source>
</evidence>
<dbReference type="PROSITE" id="PS50011">
    <property type="entry name" value="PROTEIN_KINASE_DOM"/>
    <property type="match status" value="1"/>
</dbReference>
<keyword evidence="6" id="KW-0067">ATP-binding</keyword>
<evidence type="ECO:0000256" key="8">
    <source>
        <dbReference type="ARBA" id="ARBA00048679"/>
    </source>
</evidence>
<evidence type="ECO:0000256" key="3">
    <source>
        <dbReference type="ARBA" id="ARBA00022679"/>
    </source>
</evidence>
<evidence type="ECO:0000256" key="1">
    <source>
        <dbReference type="ARBA" id="ARBA00012513"/>
    </source>
</evidence>
<accession>A0ABR0SD95</accession>
<dbReference type="PANTHER" id="PTHR43671:SF98">
    <property type="entry name" value="SERINE_THREONINE-PROTEIN KINASE NEK11"/>
    <property type="match status" value="1"/>
</dbReference>
<dbReference type="PANTHER" id="PTHR43671">
    <property type="entry name" value="SERINE/THREONINE-PROTEIN KINASE NEK"/>
    <property type="match status" value="1"/>
</dbReference>
<dbReference type="SMART" id="SM00220">
    <property type="entry name" value="S_TKc"/>
    <property type="match status" value="1"/>
</dbReference>
<feature type="domain" description="Protein kinase" evidence="10">
    <location>
        <begin position="79"/>
        <end position="390"/>
    </location>
</feature>
<name>A0ABR0SD95_9HYPO</name>
<sequence length="408" mass="46306">MASSSSSIDEKLDTLGKDSHPRHLLATAVLAPGSADNAVRSGSQRVHSNRETTKRGELQRTASVRGVYNDRPSVDRNGYQRVRSLGAGAFGTVDVVFHTKRPGIEYARKRFELPTLDEPMEVQLIRHASGHRHTSKFVDYYFLKNEPMNLHSIITSPVANFTLRYYLSFVHDMPYRNAVEFPERFGEFRLQLMKWVPCVVGALAYLASKGIRHRDIKPENILVHGNNIILTDFGTSFVNQHSTQQGRTGTIGTPSYEPPEALIVQGDEDSGHMDNTAKRMRAGRLGDVFSTGAVIYDMLSAASGPFVQLPFVEGTYASWVLSEDFCRQNWNLKERKVHLRRYCSEQARLEGLFEGWFQLVMTHMLTKSPETRKSAAELCKLFYQVEERVLGYKSINDCQECRRTYGER</sequence>
<evidence type="ECO:0000256" key="7">
    <source>
        <dbReference type="ARBA" id="ARBA00047899"/>
    </source>
</evidence>
<evidence type="ECO:0000313" key="12">
    <source>
        <dbReference type="Proteomes" id="UP001338125"/>
    </source>
</evidence>
<comment type="catalytic activity">
    <reaction evidence="7">
        <text>L-threonyl-[protein] + ATP = O-phospho-L-threonyl-[protein] + ADP + H(+)</text>
        <dbReference type="Rhea" id="RHEA:46608"/>
        <dbReference type="Rhea" id="RHEA-COMP:11060"/>
        <dbReference type="Rhea" id="RHEA-COMP:11605"/>
        <dbReference type="ChEBI" id="CHEBI:15378"/>
        <dbReference type="ChEBI" id="CHEBI:30013"/>
        <dbReference type="ChEBI" id="CHEBI:30616"/>
        <dbReference type="ChEBI" id="CHEBI:61977"/>
        <dbReference type="ChEBI" id="CHEBI:456216"/>
        <dbReference type="EC" id="2.7.11.1"/>
    </reaction>
</comment>
<evidence type="ECO:0000256" key="9">
    <source>
        <dbReference type="SAM" id="MobiDB-lite"/>
    </source>
</evidence>
<reference evidence="11 12" key="1">
    <citation type="submission" date="2024-01" db="EMBL/GenBank/DDBJ databases">
        <title>Complete genome of Cladobotryum mycophilum ATHUM6906.</title>
        <authorList>
            <person name="Christinaki A.C."/>
            <person name="Myridakis A.I."/>
            <person name="Kouvelis V.N."/>
        </authorList>
    </citation>
    <scope>NUCLEOTIDE SEQUENCE [LARGE SCALE GENOMIC DNA]</scope>
    <source>
        <strain evidence="11 12">ATHUM6906</strain>
    </source>
</reference>
<keyword evidence="4" id="KW-0547">Nucleotide-binding</keyword>
<evidence type="ECO:0000256" key="6">
    <source>
        <dbReference type="ARBA" id="ARBA00022840"/>
    </source>
</evidence>
<keyword evidence="2" id="KW-0723">Serine/threonine-protein kinase</keyword>
<keyword evidence="12" id="KW-1185">Reference proteome</keyword>
<dbReference type="SUPFAM" id="SSF56112">
    <property type="entry name" value="Protein kinase-like (PK-like)"/>
    <property type="match status" value="1"/>
</dbReference>
<feature type="compositionally biased region" description="Basic and acidic residues" evidence="9">
    <location>
        <begin position="48"/>
        <end position="58"/>
    </location>
</feature>
<dbReference type="InterPro" id="IPR008271">
    <property type="entry name" value="Ser/Thr_kinase_AS"/>
</dbReference>
<dbReference type="EMBL" id="JAVFKD010000014">
    <property type="protein sequence ID" value="KAK5989806.1"/>
    <property type="molecule type" value="Genomic_DNA"/>
</dbReference>
<dbReference type="Pfam" id="PF00069">
    <property type="entry name" value="Pkinase"/>
    <property type="match status" value="1"/>
</dbReference>
<feature type="region of interest" description="Disordered" evidence="9">
    <location>
        <begin position="35"/>
        <end position="75"/>
    </location>
</feature>
<dbReference type="EC" id="2.7.11.1" evidence="1"/>
<evidence type="ECO:0000256" key="2">
    <source>
        <dbReference type="ARBA" id="ARBA00022527"/>
    </source>
</evidence>
<dbReference type="GO" id="GO:0016301">
    <property type="term" value="F:kinase activity"/>
    <property type="evidence" value="ECO:0007669"/>
    <property type="project" value="UniProtKB-KW"/>
</dbReference>
<dbReference type="PROSITE" id="PS00108">
    <property type="entry name" value="PROTEIN_KINASE_ST"/>
    <property type="match status" value="1"/>
</dbReference>
<organism evidence="11 12">
    <name type="scientific">Cladobotryum mycophilum</name>
    <dbReference type="NCBI Taxonomy" id="491253"/>
    <lineage>
        <taxon>Eukaryota</taxon>
        <taxon>Fungi</taxon>
        <taxon>Dikarya</taxon>
        <taxon>Ascomycota</taxon>
        <taxon>Pezizomycotina</taxon>
        <taxon>Sordariomycetes</taxon>
        <taxon>Hypocreomycetidae</taxon>
        <taxon>Hypocreales</taxon>
        <taxon>Hypocreaceae</taxon>
        <taxon>Cladobotryum</taxon>
    </lineage>
</organism>
<dbReference type="InterPro" id="IPR011009">
    <property type="entry name" value="Kinase-like_dom_sf"/>
</dbReference>
<dbReference type="Gene3D" id="1.10.510.10">
    <property type="entry name" value="Transferase(Phosphotransferase) domain 1"/>
    <property type="match status" value="1"/>
</dbReference>
<dbReference type="InterPro" id="IPR000719">
    <property type="entry name" value="Prot_kinase_dom"/>
</dbReference>
<gene>
    <name evidence="11" type="ORF">PT974_08067</name>
</gene>